<dbReference type="AlphaFoldDB" id="F4R314"/>
<sequence>MSSDSDLHTIRGETVAPHSPLLHSNSSSHQQVMDDLLPDSPQNNQLQEPGLDSHDQFVEQTVFLPGSHALNECDCFDPVSPMEYESENDSPAQPVHQETMPLFRDEASPSPDLLKQLNRFRSIETESSLEYLPAIKSESDHQDQSIESRPPTPGPGWSDGILNDQIPDISPNGEPMEEEIPSSQQHYRFSSGEEKPDIDTDGDQMEEEFPSPQEQPRLSSGEEKPDIDTDDDQMEEECPSPQEQFRFSSGEEKPDIDPEGQQMEEDFPSSQEQPRLSSGEEKPDIDTDIEQMEEELPSSQEQPRLSSGEEKPDINPEGEQLEEDFPSSQEQPRLSSGEEKPDIDPEDEQMEEELPSSQEQPRFSSGEEKPDINPEDGITEDEIPALQGQSRIPSHEEDEQIGIQLFDSRGSPLTSNSSNGEELSSTQNRSDLHHYARLVEQQATPGPSNQPNPNSGNTHALSPETLRLWRLGFVDARGRRSPQSMRQSSPCLGPSSRDVSVHNDARESNILPNLSRRDEVNAPTQDLQTTTALKPQGKKIKNQANDSTLPAKKKSKTKQVKKSQPAKQREEPQAQLTNSSHTISPPAIPPTPPPPQEQPTTSSQTRSTPAIPPTPPNPQDKPESSPPRIQAQTEIPTQRPGRALRPRRLDGRAATNLRSRALEEGIDSNQNKKKRGETQTGAETSSSRNLNAPEDQEVVENTQSEAVPPRPFRRLILRLRPPVDPVDDQAQEEVVADPQPEVQVTEPRRPRRLILRLRSPSNPDNRN</sequence>
<feature type="compositionally biased region" description="Low complexity" evidence="1">
    <location>
        <begin position="17"/>
        <end position="29"/>
    </location>
</feature>
<feature type="compositionally biased region" description="Low complexity" evidence="1">
    <location>
        <begin position="481"/>
        <end position="490"/>
    </location>
</feature>
<evidence type="ECO:0000313" key="2">
    <source>
        <dbReference type="EMBL" id="EGG12550.1"/>
    </source>
</evidence>
<feature type="compositionally biased region" description="Pro residues" evidence="1">
    <location>
        <begin position="586"/>
        <end position="597"/>
    </location>
</feature>
<feature type="compositionally biased region" description="Low complexity" evidence="1">
    <location>
        <begin position="598"/>
        <end position="609"/>
    </location>
</feature>
<feature type="compositionally biased region" description="Basic residues" evidence="1">
    <location>
        <begin position="551"/>
        <end position="561"/>
    </location>
</feature>
<feature type="compositionally biased region" description="Acidic residues" evidence="1">
    <location>
        <begin position="725"/>
        <end position="735"/>
    </location>
</feature>
<dbReference type="HOGENOM" id="CLU_364111_0_0_1"/>
<feature type="compositionally biased region" description="Basic and acidic residues" evidence="1">
    <location>
        <begin position="137"/>
        <end position="146"/>
    </location>
</feature>
<name>F4R314_MELLP</name>
<feature type="compositionally biased region" description="Polar residues" evidence="1">
    <location>
        <begin position="678"/>
        <end position="690"/>
    </location>
</feature>
<dbReference type="Proteomes" id="UP000001072">
    <property type="component" value="Unassembled WGS sequence"/>
</dbReference>
<dbReference type="InParanoid" id="F4R314"/>
<organism evidence="3">
    <name type="scientific">Melampsora larici-populina (strain 98AG31 / pathotype 3-4-7)</name>
    <name type="common">Poplar leaf rust fungus</name>
    <dbReference type="NCBI Taxonomy" id="747676"/>
    <lineage>
        <taxon>Eukaryota</taxon>
        <taxon>Fungi</taxon>
        <taxon>Dikarya</taxon>
        <taxon>Basidiomycota</taxon>
        <taxon>Pucciniomycotina</taxon>
        <taxon>Pucciniomycetes</taxon>
        <taxon>Pucciniales</taxon>
        <taxon>Melampsoraceae</taxon>
        <taxon>Melampsora</taxon>
    </lineage>
</organism>
<feature type="compositionally biased region" description="Acidic residues" evidence="1">
    <location>
        <begin position="199"/>
        <end position="209"/>
    </location>
</feature>
<feature type="region of interest" description="Disordered" evidence="1">
    <location>
        <begin position="1"/>
        <end position="59"/>
    </location>
</feature>
<dbReference type="GeneID" id="18934263"/>
<feature type="compositionally biased region" description="Low complexity" evidence="1">
    <location>
        <begin position="445"/>
        <end position="457"/>
    </location>
</feature>
<gene>
    <name evidence="2" type="ORF">MELLADRAFT_86687</name>
</gene>
<keyword evidence="3" id="KW-1185">Reference proteome</keyword>
<dbReference type="RefSeq" id="XP_007403488.1">
    <property type="nucleotide sequence ID" value="XM_007403426.1"/>
</dbReference>
<evidence type="ECO:0000313" key="3">
    <source>
        <dbReference type="Proteomes" id="UP000001072"/>
    </source>
</evidence>
<dbReference type="KEGG" id="mlr:MELLADRAFT_86687"/>
<feature type="region of interest" description="Disordered" evidence="1">
    <location>
        <begin position="74"/>
        <end position="767"/>
    </location>
</feature>
<feature type="compositionally biased region" description="Polar residues" evidence="1">
    <location>
        <begin position="522"/>
        <end position="533"/>
    </location>
</feature>
<feature type="compositionally biased region" description="Acidic residues" evidence="1">
    <location>
        <begin position="228"/>
        <end position="238"/>
    </location>
</feature>
<feature type="compositionally biased region" description="Acidic residues" evidence="1">
    <location>
        <begin position="286"/>
        <end position="296"/>
    </location>
</feature>
<accession>F4R314</accession>
<feature type="compositionally biased region" description="Acidic residues" evidence="1">
    <location>
        <begin position="373"/>
        <end position="383"/>
    </location>
</feature>
<feature type="compositionally biased region" description="Acidic residues" evidence="1">
    <location>
        <begin position="344"/>
        <end position="354"/>
    </location>
</feature>
<feature type="compositionally biased region" description="Pro residues" evidence="1">
    <location>
        <begin position="610"/>
        <end position="619"/>
    </location>
</feature>
<protein>
    <submittedName>
        <fullName evidence="2">MDN1-containing protein</fullName>
    </submittedName>
</protein>
<dbReference type="EMBL" id="GL883090">
    <property type="protein sequence ID" value="EGG12550.1"/>
    <property type="molecule type" value="Genomic_DNA"/>
</dbReference>
<reference evidence="3" key="1">
    <citation type="journal article" date="2011" name="Proc. Natl. Acad. Sci. U.S.A.">
        <title>Obligate biotrophy features unraveled by the genomic analysis of rust fungi.</title>
        <authorList>
            <person name="Duplessis S."/>
            <person name="Cuomo C.A."/>
            <person name="Lin Y.-C."/>
            <person name="Aerts A."/>
            <person name="Tisserant E."/>
            <person name="Veneault-Fourrey C."/>
            <person name="Joly D.L."/>
            <person name="Hacquard S."/>
            <person name="Amselem J."/>
            <person name="Cantarel B.L."/>
            <person name="Chiu R."/>
            <person name="Coutinho P.M."/>
            <person name="Feau N."/>
            <person name="Field M."/>
            <person name="Frey P."/>
            <person name="Gelhaye E."/>
            <person name="Goldberg J."/>
            <person name="Grabherr M.G."/>
            <person name="Kodira C.D."/>
            <person name="Kohler A."/>
            <person name="Kuees U."/>
            <person name="Lindquist E.A."/>
            <person name="Lucas S.M."/>
            <person name="Mago R."/>
            <person name="Mauceli E."/>
            <person name="Morin E."/>
            <person name="Murat C."/>
            <person name="Pangilinan J.L."/>
            <person name="Park R."/>
            <person name="Pearson M."/>
            <person name="Quesneville H."/>
            <person name="Rouhier N."/>
            <person name="Sakthikumar S."/>
            <person name="Salamov A.A."/>
            <person name="Schmutz J."/>
            <person name="Selles B."/>
            <person name="Shapiro H."/>
            <person name="Tanguay P."/>
            <person name="Tuskan G.A."/>
            <person name="Henrissat B."/>
            <person name="Van de Peer Y."/>
            <person name="Rouze P."/>
            <person name="Ellis J.G."/>
            <person name="Dodds P.N."/>
            <person name="Schein J.E."/>
            <person name="Zhong S."/>
            <person name="Hamelin R.C."/>
            <person name="Grigoriev I.V."/>
            <person name="Szabo L.J."/>
            <person name="Martin F."/>
        </authorList>
    </citation>
    <scope>NUCLEOTIDE SEQUENCE [LARGE SCALE GENOMIC DNA]</scope>
    <source>
        <strain evidence="3">98AG31 / pathotype 3-4-7</strain>
    </source>
</reference>
<dbReference type="eggNOG" id="ENOG502QUX8">
    <property type="taxonomic scope" value="Eukaryota"/>
</dbReference>
<proteinExistence type="predicted"/>
<feature type="compositionally biased region" description="Polar residues" evidence="1">
    <location>
        <begin position="411"/>
        <end position="429"/>
    </location>
</feature>
<dbReference type="VEuPathDB" id="FungiDB:MELLADRAFT_86687"/>
<feature type="compositionally biased region" description="Basic and acidic residues" evidence="1">
    <location>
        <begin position="1"/>
        <end position="11"/>
    </location>
</feature>
<evidence type="ECO:0000256" key="1">
    <source>
        <dbReference type="SAM" id="MobiDB-lite"/>
    </source>
</evidence>